<evidence type="ECO:0000256" key="1">
    <source>
        <dbReference type="ARBA" id="ARBA00023268"/>
    </source>
</evidence>
<protein>
    <submittedName>
        <fullName evidence="4">Retrotransposon protein, Ty3-gypsy subclass</fullName>
    </submittedName>
</protein>
<evidence type="ECO:0000313" key="5">
    <source>
        <dbReference type="Proteomes" id="UP000198211"/>
    </source>
</evidence>
<feature type="region of interest" description="Disordered" evidence="2">
    <location>
        <begin position="190"/>
        <end position="223"/>
    </location>
</feature>
<comment type="caution">
    <text evidence="4">The sequence shown here is derived from an EMBL/GenBank/DDBJ whole genome shotgun (WGS) entry which is preliminary data.</text>
</comment>
<dbReference type="GO" id="GO:0003676">
    <property type="term" value="F:nucleic acid binding"/>
    <property type="evidence" value="ECO:0007669"/>
    <property type="project" value="InterPro"/>
</dbReference>
<dbReference type="InterPro" id="IPR043502">
    <property type="entry name" value="DNA/RNA_pol_sf"/>
</dbReference>
<accession>A0A225VXG9</accession>
<keyword evidence="5" id="KW-1185">Reference proteome</keyword>
<dbReference type="STRING" id="4795.A0A225VXG9"/>
<feature type="compositionally biased region" description="Basic and acidic residues" evidence="2">
    <location>
        <begin position="193"/>
        <end position="204"/>
    </location>
</feature>
<dbReference type="PANTHER" id="PTHR37984">
    <property type="entry name" value="PROTEIN CBG26694"/>
    <property type="match status" value="1"/>
</dbReference>
<evidence type="ECO:0000256" key="2">
    <source>
        <dbReference type="SAM" id="MobiDB-lite"/>
    </source>
</evidence>
<evidence type="ECO:0000259" key="3">
    <source>
        <dbReference type="Pfam" id="PF17919"/>
    </source>
</evidence>
<dbReference type="InterPro" id="IPR050951">
    <property type="entry name" value="Retrovirus_Pol_polyprotein"/>
</dbReference>
<dbReference type="InterPro" id="IPR036397">
    <property type="entry name" value="RNaseH_sf"/>
</dbReference>
<dbReference type="Gene3D" id="1.10.340.70">
    <property type="match status" value="1"/>
</dbReference>
<feature type="domain" description="Reverse transcriptase/retrotransposon-derived protein RNase H-like" evidence="3">
    <location>
        <begin position="88"/>
        <end position="182"/>
    </location>
</feature>
<dbReference type="EMBL" id="NBNE01002515">
    <property type="protein sequence ID" value="OWZ10231.1"/>
    <property type="molecule type" value="Genomic_DNA"/>
</dbReference>
<dbReference type="PANTHER" id="PTHR37984:SF5">
    <property type="entry name" value="PROTEIN NYNRIN-LIKE"/>
    <property type="match status" value="1"/>
</dbReference>
<dbReference type="InterPro" id="IPR041577">
    <property type="entry name" value="RT_RNaseH_2"/>
</dbReference>
<dbReference type="InterPro" id="IPR043128">
    <property type="entry name" value="Rev_trsase/Diguanyl_cyclase"/>
</dbReference>
<dbReference type="Pfam" id="PF17919">
    <property type="entry name" value="RT_RNaseH_2"/>
    <property type="match status" value="1"/>
</dbReference>
<evidence type="ECO:0000313" key="4">
    <source>
        <dbReference type="EMBL" id="OWZ10231.1"/>
    </source>
</evidence>
<dbReference type="Proteomes" id="UP000198211">
    <property type="component" value="Unassembled WGS sequence"/>
</dbReference>
<keyword evidence="1" id="KW-0511">Multifunctional enzyme</keyword>
<dbReference type="Gene3D" id="3.30.70.270">
    <property type="match status" value="1"/>
</dbReference>
<sequence length="519" mass="59445">MRECVATYFDDIYVFTKTNNVEEHLVVVRRLFAQKQFRVLKTLSGVKEFELTLITPTVYVQRFCQHFSEISSPLFEMVKRKDRKQLDWTPELARAFEVLKTALSQAPVLALPDFTKPFLLRIDARWGAPTNYSAKDGTQATEKPIAYCGRKMNSAKLNYPTHEQEMLANVRCLKIRTVYLLNGDGSSLALEGTHPEDNKQKDLSLVRPASRNSTTISTHSWRNERRCRHRPDFEVAFLKQKHKQMLVVRRLNPATMTTLIRRAQNRAGFTKEFVDLKEIEAPGTFVFDGKDGSVLFQMRDQLKLFIPSEDIEIPNTILWELHDIAPAGHPGIQKPQMQYWRTLGTFAPRPRRKWVFVKKLQKPVRDYVSTCESCLRNKSRLGKPPRFLHPLEVPAARWASIGIDIMTGLPLTATEHDAIMVIADRLTKGAQFIAIKGKISTKELASLFIEHFIRVHGLPVDVTYEIHVKILELVCKDTRDEAEARNGAPSTDRRASKANKRDLVKLSTTLCKRAPKRLG</sequence>
<feature type="compositionally biased region" description="Polar residues" evidence="2">
    <location>
        <begin position="210"/>
        <end position="220"/>
    </location>
</feature>
<organism evidence="4 5">
    <name type="scientific">Phytophthora megakarya</name>
    <dbReference type="NCBI Taxonomy" id="4795"/>
    <lineage>
        <taxon>Eukaryota</taxon>
        <taxon>Sar</taxon>
        <taxon>Stramenopiles</taxon>
        <taxon>Oomycota</taxon>
        <taxon>Peronosporomycetes</taxon>
        <taxon>Peronosporales</taxon>
        <taxon>Peronosporaceae</taxon>
        <taxon>Phytophthora</taxon>
    </lineage>
</organism>
<dbReference type="SUPFAM" id="SSF56672">
    <property type="entry name" value="DNA/RNA polymerases"/>
    <property type="match status" value="1"/>
</dbReference>
<name>A0A225VXG9_9STRA</name>
<proteinExistence type="predicted"/>
<gene>
    <name evidence="4" type="ORF">PHMEG_00016957</name>
</gene>
<dbReference type="AlphaFoldDB" id="A0A225VXG9"/>
<dbReference type="Gene3D" id="3.30.420.10">
    <property type="entry name" value="Ribonuclease H-like superfamily/Ribonuclease H"/>
    <property type="match status" value="1"/>
</dbReference>
<reference evidence="5" key="1">
    <citation type="submission" date="2017-03" db="EMBL/GenBank/DDBJ databases">
        <title>Phytopthora megakarya and P. palmivora, two closely related causual agents of cacao black pod achieved similar genome size and gene model numbers by different mechanisms.</title>
        <authorList>
            <person name="Ali S."/>
            <person name="Shao J."/>
            <person name="Larry D.J."/>
            <person name="Kronmiller B."/>
            <person name="Shen D."/>
            <person name="Strem M.D."/>
            <person name="Melnick R.L."/>
            <person name="Guiltinan M.J."/>
            <person name="Tyler B.M."/>
            <person name="Meinhardt L.W."/>
            <person name="Bailey B.A."/>
        </authorList>
    </citation>
    <scope>NUCLEOTIDE SEQUENCE [LARGE SCALE GENOMIC DNA]</scope>
    <source>
        <strain evidence="5">zdho120</strain>
    </source>
</reference>
<dbReference type="OrthoDB" id="115141at2759"/>
<dbReference type="GO" id="GO:0003824">
    <property type="term" value="F:catalytic activity"/>
    <property type="evidence" value="ECO:0007669"/>
    <property type="project" value="UniProtKB-KW"/>
</dbReference>